<accession>A0ABT5U8J0</accession>
<dbReference type="RefSeq" id="WP_274689050.1">
    <property type="nucleotide sequence ID" value="NZ_JAPMOU010000013.1"/>
</dbReference>
<dbReference type="EMBL" id="JAPMOU010000013">
    <property type="protein sequence ID" value="MDE1462696.1"/>
    <property type="molecule type" value="Genomic_DNA"/>
</dbReference>
<dbReference type="Proteomes" id="UP001528823">
    <property type="component" value="Unassembled WGS sequence"/>
</dbReference>
<keyword evidence="2" id="KW-1185">Reference proteome</keyword>
<gene>
    <name evidence="1" type="ORF">ORQ98_12020</name>
</gene>
<reference evidence="1 2" key="1">
    <citation type="submission" date="2022-11" db="EMBL/GenBank/DDBJ databases">
        <title>Spartinivicinus poritis sp. nov., isolated from scleractinian coral Porites lutea.</title>
        <authorList>
            <person name="Zhang G."/>
            <person name="Cai L."/>
            <person name="Wei Q."/>
        </authorList>
    </citation>
    <scope>NUCLEOTIDE SEQUENCE [LARGE SCALE GENOMIC DNA]</scope>
    <source>
        <strain evidence="1 2">A2-2</strain>
    </source>
</reference>
<evidence type="ECO:0000313" key="1">
    <source>
        <dbReference type="EMBL" id="MDE1462696.1"/>
    </source>
</evidence>
<evidence type="ECO:0000313" key="2">
    <source>
        <dbReference type="Proteomes" id="UP001528823"/>
    </source>
</evidence>
<proteinExistence type="predicted"/>
<organism evidence="1 2">
    <name type="scientific">Spartinivicinus poritis</name>
    <dbReference type="NCBI Taxonomy" id="2994640"/>
    <lineage>
        <taxon>Bacteria</taxon>
        <taxon>Pseudomonadati</taxon>
        <taxon>Pseudomonadota</taxon>
        <taxon>Gammaproteobacteria</taxon>
        <taxon>Oceanospirillales</taxon>
        <taxon>Zooshikellaceae</taxon>
        <taxon>Spartinivicinus</taxon>
    </lineage>
</organism>
<name>A0ABT5U8J0_9GAMM</name>
<comment type="caution">
    <text evidence="1">The sequence shown here is derived from an EMBL/GenBank/DDBJ whole genome shotgun (WGS) entry which is preliminary data.</text>
</comment>
<protein>
    <submittedName>
        <fullName evidence="1">Uncharacterized protein</fullName>
    </submittedName>
</protein>
<sequence length="286" mass="34347">MTTIDINDPSWIKKRKAEWKHVKYSLKNHMLFIEREEHKYLKQYFLTGKDEELNINGDYQKLVEDFDADFYWLHLLVSMWLHPDTSKKRWVSHWEAMTDNYPIPHSINTYEDNRRLFFDSANQGGVYTEYGAFGGLEERMVKFFVLSDHYTDEKILIEKRDVKIIPWKDANTTFIYIFGGCGEYFTKKTKQGIKSNPYDPYQYLIPLMVDCFKYLNKKEFEDEYSINSLKIDMHSLLYGLKLQDEFYSQHIEYGKKIYDILESGIAPNFLLDIWKKVKTEKPIFDK</sequence>